<comment type="caution">
    <text evidence="2">The sequence shown here is derived from an EMBL/GenBank/DDBJ whole genome shotgun (WGS) entry which is preliminary data.</text>
</comment>
<feature type="region of interest" description="Disordered" evidence="1">
    <location>
        <begin position="47"/>
        <end position="73"/>
    </location>
</feature>
<keyword evidence="3" id="KW-1185">Reference proteome</keyword>
<dbReference type="EMBL" id="QFVR01000014">
    <property type="protein sequence ID" value="PWI24912.1"/>
    <property type="molecule type" value="Genomic_DNA"/>
</dbReference>
<dbReference type="RefSeq" id="WP_109306455.1">
    <property type="nucleotide sequence ID" value="NZ_BJUF01000005.1"/>
</dbReference>
<evidence type="ECO:0000313" key="2">
    <source>
        <dbReference type="EMBL" id="PWI24912.1"/>
    </source>
</evidence>
<proteinExistence type="predicted"/>
<protein>
    <submittedName>
        <fullName evidence="2">Uncharacterized protein</fullName>
    </submittedName>
</protein>
<dbReference type="OrthoDB" id="2390014at2"/>
<evidence type="ECO:0000313" key="3">
    <source>
        <dbReference type="Proteomes" id="UP000245938"/>
    </source>
</evidence>
<sequence length="111" mass="12528">MGNKKKSLLLAGLAAGAYAYLRKPENRDKALEAFNSTKTKVNDFIETQKSSLQEKRNGNSTVVPPTEFDDSITGDEEKDYQLEEKEMVSEGALTTVQYYNEETQERLDAKK</sequence>
<dbReference type="Proteomes" id="UP000245938">
    <property type="component" value="Unassembled WGS sequence"/>
</dbReference>
<organism evidence="2 3">
    <name type="scientific">Kurthia sibirica</name>
    <dbReference type="NCBI Taxonomy" id="202750"/>
    <lineage>
        <taxon>Bacteria</taxon>
        <taxon>Bacillati</taxon>
        <taxon>Bacillota</taxon>
        <taxon>Bacilli</taxon>
        <taxon>Bacillales</taxon>
        <taxon>Caryophanaceae</taxon>
        <taxon>Kurthia</taxon>
    </lineage>
</organism>
<reference evidence="2 3" key="1">
    <citation type="submission" date="2018-05" db="EMBL/GenBank/DDBJ databases">
        <title>Kurthia sibirica genome sequence.</title>
        <authorList>
            <person name="Maclea K.S."/>
            <person name="Goen A.E."/>
        </authorList>
    </citation>
    <scope>NUCLEOTIDE SEQUENCE [LARGE SCALE GENOMIC DNA]</scope>
    <source>
        <strain evidence="2 3">ATCC 49154</strain>
    </source>
</reference>
<name>A0A2U3AK51_9BACL</name>
<evidence type="ECO:0000256" key="1">
    <source>
        <dbReference type="SAM" id="MobiDB-lite"/>
    </source>
</evidence>
<dbReference type="AlphaFoldDB" id="A0A2U3AK51"/>
<accession>A0A2U3AK51</accession>
<gene>
    <name evidence="2" type="ORF">DEX24_10895</name>
</gene>